<keyword evidence="3" id="KW-1185">Reference proteome</keyword>
<dbReference type="OrthoDB" id="2612817at2"/>
<dbReference type="PROSITE" id="PS51257">
    <property type="entry name" value="PROKAR_LIPOPROTEIN"/>
    <property type="match status" value="1"/>
</dbReference>
<evidence type="ECO:0000313" key="2">
    <source>
        <dbReference type="EMBL" id="SMG20095.1"/>
    </source>
</evidence>
<reference evidence="2 3" key="1">
    <citation type="submission" date="2017-04" db="EMBL/GenBank/DDBJ databases">
        <authorList>
            <person name="Afonso C.L."/>
            <person name="Miller P.J."/>
            <person name="Scott M.A."/>
            <person name="Spackman E."/>
            <person name="Goraichik I."/>
            <person name="Dimitrov K.M."/>
            <person name="Suarez D.L."/>
            <person name="Swayne D.E."/>
        </authorList>
    </citation>
    <scope>NUCLEOTIDE SEQUENCE [LARGE SCALE GENOMIC DNA]</scope>
    <source>
        <strain evidence="2 3">11</strain>
    </source>
</reference>
<gene>
    <name evidence="2" type="ORF">SAMN06295960_0999</name>
</gene>
<name>A0A1X7IYL1_9BACL</name>
<protein>
    <submittedName>
        <fullName evidence="2">Uncharacterized protein</fullName>
    </submittedName>
</protein>
<dbReference type="STRING" id="1852522.SAMN06295960_0999"/>
<proteinExistence type="predicted"/>
<sequence length="468" mass="52503">MNIRHIGILFMLCMLVLSSGCTKEVEVPYSERPDAAEENETKSPIPDENGDLEPLLYIEQSQENRTITVNANIPLNQDSVEEALKQTLQWKTRRIASEPHYSIKWMSSQVFAVRFDGLEAGEGVRFRLDDVKTISGRDFTVDGLAMYRNSVAFELSAPSQIVLLDVEHDSFELMDSTGASYVHPVLMMEGDKEQLQAIIYEKNGRYSIVQSDFREKQPINIPDHLNAVDSDLDYLNDYGYTPLFSDRLDKEQIYAVYGNRRLYALHWREGLSNKIYTAEKAVYGVAASPSGERIALLTASDDYNGPDADLLILDRSGKTLGNWPRAAYISHSDGVIIPYPLSWADEDTVIIPVTNREDFTQRAAFVSIDTGDKTPVPHTKLPSPIKSQLARFTGSELESMNLLPQPAGRWLAMQEASGIWLISVDGSILRWLGSGELLGWTDDGRIAIWESGADARMPTSRLYTHLSK</sequence>
<dbReference type="EMBL" id="FXAZ01000001">
    <property type="protein sequence ID" value="SMG20095.1"/>
    <property type="molecule type" value="Genomic_DNA"/>
</dbReference>
<dbReference type="Proteomes" id="UP000193834">
    <property type="component" value="Unassembled WGS sequence"/>
</dbReference>
<evidence type="ECO:0000256" key="1">
    <source>
        <dbReference type="SAM" id="MobiDB-lite"/>
    </source>
</evidence>
<dbReference type="SUPFAM" id="SSF69304">
    <property type="entry name" value="Tricorn protease N-terminal domain"/>
    <property type="match status" value="1"/>
</dbReference>
<feature type="region of interest" description="Disordered" evidence="1">
    <location>
        <begin position="28"/>
        <end position="51"/>
    </location>
</feature>
<evidence type="ECO:0000313" key="3">
    <source>
        <dbReference type="Proteomes" id="UP000193834"/>
    </source>
</evidence>
<dbReference type="AlphaFoldDB" id="A0A1X7IYL1"/>
<dbReference type="RefSeq" id="WP_085493194.1">
    <property type="nucleotide sequence ID" value="NZ_FXAZ01000001.1"/>
</dbReference>
<organism evidence="2 3">
    <name type="scientific">Paenibacillus aquistagni</name>
    <dbReference type="NCBI Taxonomy" id="1852522"/>
    <lineage>
        <taxon>Bacteria</taxon>
        <taxon>Bacillati</taxon>
        <taxon>Bacillota</taxon>
        <taxon>Bacilli</taxon>
        <taxon>Bacillales</taxon>
        <taxon>Paenibacillaceae</taxon>
        <taxon>Paenibacillus</taxon>
    </lineage>
</organism>
<feature type="compositionally biased region" description="Basic and acidic residues" evidence="1">
    <location>
        <begin position="28"/>
        <end position="41"/>
    </location>
</feature>
<accession>A0A1X7IYL1</accession>